<evidence type="ECO:0000313" key="8">
    <source>
        <dbReference type="Proteomes" id="UP001058974"/>
    </source>
</evidence>
<evidence type="ECO:0000313" key="7">
    <source>
        <dbReference type="EMBL" id="KAI5407166.1"/>
    </source>
</evidence>
<dbReference type="Gene3D" id="3.90.226.10">
    <property type="entry name" value="2-enoyl-CoA Hydratase, Chain A, domain 1"/>
    <property type="match status" value="1"/>
</dbReference>
<dbReference type="GO" id="GO:0009368">
    <property type="term" value="C:endopeptidase Clp complex"/>
    <property type="evidence" value="ECO:0007669"/>
    <property type="project" value="TreeGrafter"/>
</dbReference>
<evidence type="ECO:0000259" key="6">
    <source>
        <dbReference type="PROSITE" id="PS51292"/>
    </source>
</evidence>
<dbReference type="SUPFAM" id="SSF52096">
    <property type="entry name" value="ClpP/crotonase"/>
    <property type="match status" value="1"/>
</dbReference>
<keyword evidence="2" id="KW-0479">Metal-binding</keyword>
<evidence type="ECO:0000256" key="3">
    <source>
        <dbReference type="ARBA" id="ARBA00022771"/>
    </source>
</evidence>
<dbReference type="Proteomes" id="UP001058974">
    <property type="component" value="Chromosome 5"/>
</dbReference>
<keyword evidence="4" id="KW-0862">Zinc</keyword>
<dbReference type="SMART" id="SM00744">
    <property type="entry name" value="RINGv"/>
    <property type="match status" value="1"/>
</dbReference>
<dbReference type="GO" id="GO:0004176">
    <property type="term" value="F:ATP-dependent peptidase activity"/>
    <property type="evidence" value="ECO:0007669"/>
    <property type="project" value="InterPro"/>
</dbReference>
<name>A0A9D5AGQ1_PEA</name>
<dbReference type="InterPro" id="IPR023562">
    <property type="entry name" value="ClpP/TepA"/>
</dbReference>
<dbReference type="PANTHER" id="PTHR10381">
    <property type="entry name" value="ATP-DEPENDENT CLP PROTEASE PROTEOLYTIC SUBUNIT"/>
    <property type="match status" value="1"/>
</dbReference>
<accession>A0A9D5AGQ1</accession>
<dbReference type="PANTHER" id="PTHR10381:SF50">
    <property type="entry name" value="ATP-DEPENDENT CLP PROTEASE PROTEOLYTIC SUBUNIT 3, CHLOROPLASTIC"/>
    <property type="match status" value="1"/>
</dbReference>
<dbReference type="Gramene" id="Psat05G0342300-T1">
    <property type="protein sequence ID" value="KAI5407166.1"/>
    <property type="gene ID" value="KIW84_053423"/>
</dbReference>
<evidence type="ECO:0000256" key="2">
    <source>
        <dbReference type="ARBA" id="ARBA00022723"/>
    </source>
</evidence>
<dbReference type="GO" id="GO:0006515">
    <property type="term" value="P:protein quality control for misfolded or incompletely synthesized proteins"/>
    <property type="evidence" value="ECO:0007669"/>
    <property type="project" value="TreeGrafter"/>
</dbReference>
<evidence type="ECO:0000256" key="4">
    <source>
        <dbReference type="ARBA" id="ARBA00022833"/>
    </source>
</evidence>
<keyword evidence="7" id="KW-0378">Hydrolase</keyword>
<sequence>MLLRQRIVFWGSRVDDMTADLVNSYLLFLDVDDPKKDVKLFINSHGGFVTGGVGIYDSMKLCKVDVSTICFGLVASMGTFLLATGTKGGDTLRMDCSCKGELALTHQDCAVKWFSIKGNKTCDMCKKDV</sequence>
<dbReference type="PROSITE" id="PS51292">
    <property type="entry name" value="ZF_RING_CH"/>
    <property type="match status" value="1"/>
</dbReference>
<dbReference type="EMBL" id="JAMSHJ010000005">
    <property type="protein sequence ID" value="KAI5407166.1"/>
    <property type="molecule type" value="Genomic_DNA"/>
</dbReference>
<dbReference type="InterPro" id="IPR029045">
    <property type="entry name" value="ClpP/crotonase-like_dom_sf"/>
</dbReference>
<comment type="similarity">
    <text evidence="1 5">Belongs to the peptidase S14 family.</text>
</comment>
<dbReference type="CDD" id="cd07017">
    <property type="entry name" value="S14_ClpP_2"/>
    <property type="match status" value="1"/>
</dbReference>
<proteinExistence type="inferred from homology"/>
<keyword evidence="7" id="KW-0645">Protease</keyword>
<feature type="domain" description="RING-CH-type" evidence="6">
    <location>
        <begin position="59"/>
        <end position="129"/>
    </location>
</feature>
<dbReference type="AlphaFoldDB" id="A0A9D5AGQ1"/>
<dbReference type="GO" id="GO:0004252">
    <property type="term" value="F:serine-type endopeptidase activity"/>
    <property type="evidence" value="ECO:0007669"/>
    <property type="project" value="InterPro"/>
</dbReference>
<keyword evidence="8" id="KW-1185">Reference proteome</keyword>
<dbReference type="GO" id="GO:0051117">
    <property type="term" value="F:ATPase binding"/>
    <property type="evidence" value="ECO:0007669"/>
    <property type="project" value="TreeGrafter"/>
</dbReference>
<dbReference type="InterPro" id="IPR011016">
    <property type="entry name" value="Znf_RING-CH"/>
</dbReference>
<dbReference type="GO" id="GO:0008270">
    <property type="term" value="F:zinc ion binding"/>
    <property type="evidence" value="ECO:0007669"/>
    <property type="project" value="UniProtKB-KW"/>
</dbReference>
<reference evidence="7 8" key="1">
    <citation type="journal article" date="2022" name="Nat. Genet.">
        <title>Improved pea reference genome and pan-genome highlight genomic features and evolutionary characteristics.</title>
        <authorList>
            <person name="Yang T."/>
            <person name="Liu R."/>
            <person name="Luo Y."/>
            <person name="Hu S."/>
            <person name="Wang D."/>
            <person name="Wang C."/>
            <person name="Pandey M.K."/>
            <person name="Ge S."/>
            <person name="Xu Q."/>
            <person name="Li N."/>
            <person name="Li G."/>
            <person name="Huang Y."/>
            <person name="Saxena R.K."/>
            <person name="Ji Y."/>
            <person name="Li M."/>
            <person name="Yan X."/>
            <person name="He Y."/>
            <person name="Liu Y."/>
            <person name="Wang X."/>
            <person name="Xiang C."/>
            <person name="Varshney R.K."/>
            <person name="Ding H."/>
            <person name="Gao S."/>
            <person name="Zong X."/>
        </authorList>
    </citation>
    <scope>NUCLEOTIDE SEQUENCE [LARGE SCALE GENOMIC DNA]</scope>
    <source>
        <strain evidence="7 8">cv. Zhongwan 6</strain>
    </source>
</reference>
<dbReference type="PRINTS" id="PR00127">
    <property type="entry name" value="CLPPROTEASEP"/>
</dbReference>
<protein>
    <recommendedName>
        <fullName evidence="5">ATP-dependent Clp protease proteolytic subunit</fullName>
    </recommendedName>
</protein>
<organism evidence="7 8">
    <name type="scientific">Pisum sativum</name>
    <name type="common">Garden pea</name>
    <name type="synonym">Lathyrus oleraceus</name>
    <dbReference type="NCBI Taxonomy" id="3888"/>
    <lineage>
        <taxon>Eukaryota</taxon>
        <taxon>Viridiplantae</taxon>
        <taxon>Streptophyta</taxon>
        <taxon>Embryophyta</taxon>
        <taxon>Tracheophyta</taxon>
        <taxon>Spermatophyta</taxon>
        <taxon>Magnoliopsida</taxon>
        <taxon>eudicotyledons</taxon>
        <taxon>Gunneridae</taxon>
        <taxon>Pentapetalae</taxon>
        <taxon>rosids</taxon>
        <taxon>fabids</taxon>
        <taxon>Fabales</taxon>
        <taxon>Fabaceae</taxon>
        <taxon>Papilionoideae</taxon>
        <taxon>50 kb inversion clade</taxon>
        <taxon>NPAAA clade</taxon>
        <taxon>Hologalegina</taxon>
        <taxon>IRL clade</taxon>
        <taxon>Fabeae</taxon>
        <taxon>Lathyrus</taxon>
    </lineage>
</organism>
<gene>
    <name evidence="7" type="ORF">KIW84_053423</name>
</gene>
<dbReference type="Pfam" id="PF12906">
    <property type="entry name" value="RINGv"/>
    <property type="match status" value="1"/>
</dbReference>
<keyword evidence="3" id="KW-0863">Zinc-finger</keyword>
<dbReference type="Pfam" id="PF00574">
    <property type="entry name" value="CLP_protease"/>
    <property type="match status" value="1"/>
</dbReference>
<dbReference type="GO" id="GO:0009532">
    <property type="term" value="C:plastid stroma"/>
    <property type="evidence" value="ECO:0007669"/>
    <property type="project" value="UniProtKB-ARBA"/>
</dbReference>
<evidence type="ECO:0000256" key="5">
    <source>
        <dbReference type="RuleBase" id="RU003567"/>
    </source>
</evidence>
<dbReference type="SUPFAM" id="SSF57850">
    <property type="entry name" value="RING/U-box"/>
    <property type="match status" value="1"/>
</dbReference>
<comment type="caution">
    <text evidence="7">The sequence shown here is derived from an EMBL/GenBank/DDBJ whole genome shotgun (WGS) entry which is preliminary data.</text>
</comment>
<dbReference type="InterPro" id="IPR001907">
    <property type="entry name" value="ClpP"/>
</dbReference>
<evidence type="ECO:0000256" key="1">
    <source>
        <dbReference type="ARBA" id="ARBA00007039"/>
    </source>
</evidence>